<dbReference type="STRING" id="553510.B1H19_03610"/>
<evidence type="ECO:0000259" key="1">
    <source>
        <dbReference type="PROSITE" id="PS51186"/>
    </source>
</evidence>
<sequence>MTDTDPGTAPGTREVPALLADGSTVRLRAACPEDRERVRRLYDGMSTDNLRSRFFMVSRRSGEQAAARLCAPPEAGHRTLVAVQGDRLVGVAEYETGDDPASAEIALAVADQFHHRGIGTLLLEHLVHIARENGITTFTADVLADNHLIHKVLADLGLRVTRQYDGAMVSGVIRLEPDERYLAAVDRRGRTAGTASLQPLLRPRSLAVIGTGTRPGSVGRAVLHNLREAHFHGLLYAVNPHAHAVLRIPAYASVADLPHPPDLAFVAVPAAAVPATVDQCGKAGVRALVVLTSGLDANRAAELTEACRHWGMRMVGPNCLGIANTEDAVRMDATFAVTRPLPGTAGVAVQSGGVGIALLDGLSRLGIGISSFVSLGDKRDVSSNDVLQWWEGDGRTELALLHLESFGNPRAFSRTARRVARRMPVLTVDAGRSTAGRRAAASHTAAAATPTMTRRALFTQAGITATRTLGELLDAAALLHSQPLPAGGRIAVVSNAGGVGVLAADACVDAGLTVPELPSDLRGQLLALLPAGAGAGNPVDTTPAVSVRELSECVDRLARSGSTDAVLVALVPTALTTAVGADLVTAVTSPVPTDRPDVPIVAVLLDQPERVRLLRAEDGQVTPAYGEPQSAARALFHAAERARWLSRPQGDVVEPAGIDSSGAHALVAAFLTREPAGGWLTTRETAQLLGCYGIPHLPQACATTEQETVDAAARLAGPGGAAVLKAQGPGLLHKSEPGAVLLDLRGERQVRSAYRDLTTRLGTGVTEVLVQPMAARGTELLAGVVQDEVFGALVVFGLGGTTSELLADHAARPAPLSDTDVHELLTAPRCAPLLFGYRGSGPVDIAGLEDLLARLSRMADDLPELAEAECDPVIARPDGTTVVDARVRLVPRHARDPYVRRLP</sequence>
<dbReference type="GO" id="GO:0016747">
    <property type="term" value="F:acyltransferase activity, transferring groups other than amino-acyl groups"/>
    <property type="evidence" value="ECO:0007669"/>
    <property type="project" value="InterPro"/>
</dbReference>
<gene>
    <name evidence="2" type="ORF">B1H19_03610</name>
</gene>
<dbReference type="SUPFAM" id="SSF56059">
    <property type="entry name" value="Glutathione synthetase ATP-binding domain-like"/>
    <property type="match status" value="1"/>
</dbReference>
<dbReference type="Gene3D" id="3.40.630.30">
    <property type="match status" value="1"/>
</dbReference>
<dbReference type="Pfam" id="PF13380">
    <property type="entry name" value="CoA_binding_2"/>
    <property type="match status" value="1"/>
</dbReference>
<dbReference type="Proteomes" id="UP000192726">
    <property type="component" value="Chromosome"/>
</dbReference>
<keyword evidence="3" id="KW-1185">Reference proteome</keyword>
<dbReference type="SMART" id="SM00881">
    <property type="entry name" value="CoA_binding"/>
    <property type="match status" value="1"/>
</dbReference>
<dbReference type="Pfam" id="PF00583">
    <property type="entry name" value="Acetyltransf_1"/>
    <property type="match status" value="1"/>
</dbReference>
<evidence type="ECO:0000313" key="3">
    <source>
        <dbReference type="Proteomes" id="UP000192726"/>
    </source>
</evidence>
<dbReference type="InterPro" id="IPR016181">
    <property type="entry name" value="Acyl_CoA_acyltransferase"/>
</dbReference>
<dbReference type="InterPro" id="IPR013815">
    <property type="entry name" value="ATP_grasp_subdomain_1"/>
</dbReference>
<evidence type="ECO:0000313" key="2">
    <source>
        <dbReference type="EMBL" id="ARF53371.1"/>
    </source>
</evidence>
<accession>A0A1V0TKB6</accession>
<dbReference type="OrthoDB" id="190266at2"/>
<feature type="domain" description="N-acetyltransferase" evidence="1">
    <location>
        <begin position="25"/>
        <end position="176"/>
    </location>
</feature>
<dbReference type="InterPro" id="IPR036291">
    <property type="entry name" value="NAD(P)-bd_dom_sf"/>
</dbReference>
<dbReference type="InterPro" id="IPR043938">
    <property type="entry name" value="Ligase_CoA_dom"/>
</dbReference>
<dbReference type="Gene3D" id="3.40.50.720">
    <property type="entry name" value="NAD(P)-binding Rossmann-like Domain"/>
    <property type="match status" value="1"/>
</dbReference>
<reference evidence="2 3" key="1">
    <citation type="submission" date="2017-04" db="EMBL/GenBank/DDBJ databases">
        <title>Complete Genome Sequence of Streptomyces gilvosporeus F607, a Capable Producer of Natamycin.</title>
        <authorList>
            <person name="Zong G."/>
            <person name="Zhong C."/>
            <person name="Fu J."/>
            <person name="Qin R."/>
            <person name="Cao G."/>
        </authorList>
    </citation>
    <scope>NUCLEOTIDE SEQUENCE [LARGE SCALE GENOMIC DNA]</scope>
    <source>
        <strain evidence="2 3">F607</strain>
    </source>
</reference>
<dbReference type="Gene3D" id="3.30.1490.20">
    <property type="entry name" value="ATP-grasp fold, A domain"/>
    <property type="match status" value="1"/>
</dbReference>
<dbReference type="Gene3D" id="3.40.50.261">
    <property type="entry name" value="Succinyl-CoA synthetase domains"/>
    <property type="match status" value="2"/>
</dbReference>
<dbReference type="InterPro" id="IPR016102">
    <property type="entry name" value="Succinyl-CoA_synth-like"/>
</dbReference>
<dbReference type="EMBL" id="CP020569">
    <property type="protein sequence ID" value="ARF53371.1"/>
    <property type="molecule type" value="Genomic_DNA"/>
</dbReference>
<protein>
    <submittedName>
        <fullName evidence="2">GNAT family N-acetyltransferase</fullName>
    </submittedName>
</protein>
<dbReference type="GO" id="GO:0005524">
    <property type="term" value="F:ATP binding"/>
    <property type="evidence" value="ECO:0007669"/>
    <property type="project" value="InterPro"/>
</dbReference>
<proteinExistence type="predicted"/>
<dbReference type="InterPro" id="IPR003781">
    <property type="entry name" value="CoA-bd"/>
</dbReference>
<organism evidence="2 3">
    <name type="scientific">Streptomyces gilvosporeus</name>
    <dbReference type="NCBI Taxonomy" id="553510"/>
    <lineage>
        <taxon>Bacteria</taxon>
        <taxon>Bacillati</taxon>
        <taxon>Actinomycetota</taxon>
        <taxon>Actinomycetes</taxon>
        <taxon>Kitasatosporales</taxon>
        <taxon>Streptomycetaceae</taxon>
        <taxon>Streptomyces</taxon>
    </lineage>
</organism>
<dbReference type="InterPro" id="IPR000182">
    <property type="entry name" value="GNAT_dom"/>
</dbReference>
<keyword evidence="2" id="KW-0808">Transferase</keyword>
<dbReference type="Pfam" id="PF19045">
    <property type="entry name" value="Ligase_CoA_2"/>
    <property type="match status" value="1"/>
</dbReference>
<dbReference type="CDD" id="cd04301">
    <property type="entry name" value="NAT_SF"/>
    <property type="match status" value="1"/>
</dbReference>
<dbReference type="InterPro" id="IPR032875">
    <property type="entry name" value="Succ_CoA_lig_flav_dom"/>
</dbReference>
<dbReference type="SUPFAM" id="SSF52210">
    <property type="entry name" value="Succinyl-CoA synthetase domains"/>
    <property type="match status" value="2"/>
</dbReference>
<dbReference type="PANTHER" id="PTHR42793">
    <property type="entry name" value="COA BINDING DOMAIN CONTAINING PROTEIN"/>
    <property type="match status" value="1"/>
</dbReference>
<dbReference type="PANTHER" id="PTHR42793:SF1">
    <property type="entry name" value="PEPTIDYL-LYSINE N-ACETYLTRANSFERASE PATZ"/>
    <property type="match status" value="1"/>
</dbReference>
<dbReference type="SUPFAM" id="SSF55729">
    <property type="entry name" value="Acyl-CoA N-acyltransferases (Nat)"/>
    <property type="match status" value="1"/>
</dbReference>
<dbReference type="KEGG" id="sgv:B1H19_03610"/>
<dbReference type="RefSeq" id="WP_083102815.1">
    <property type="nucleotide sequence ID" value="NZ_CP020569.1"/>
</dbReference>
<dbReference type="AlphaFoldDB" id="A0A1V0TKB6"/>
<dbReference type="GO" id="GO:0043758">
    <property type="term" value="F:acetate-CoA ligase (ADP-forming) activity"/>
    <property type="evidence" value="ECO:0007669"/>
    <property type="project" value="InterPro"/>
</dbReference>
<name>A0A1V0TKB6_9ACTN</name>
<dbReference type="SUPFAM" id="SSF51735">
    <property type="entry name" value="NAD(P)-binding Rossmann-fold domains"/>
    <property type="match status" value="1"/>
</dbReference>
<dbReference type="Pfam" id="PF13607">
    <property type="entry name" value="Succ_CoA_lig"/>
    <property type="match status" value="1"/>
</dbReference>
<dbReference type="Gene3D" id="3.30.470.20">
    <property type="entry name" value="ATP-grasp fold, B domain"/>
    <property type="match status" value="1"/>
</dbReference>
<dbReference type="PROSITE" id="PS51186">
    <property type="entry name" value="GNAT"/>
    <property type="match status" value="1"/>
</dbReference>
<dbReference type="Pfam" id="PF13549">
    <property type="entry name" value="ATP-grasp_5"/>
    <property type="match status" value="1"/>
</dbReference>